<dbReference type="EMBL" id="QUMS01000003">
    <property type="protein sequence ID" value="REG07128.1"/>
    <property type="molecule type" value="Genomic_DNA"/>
</dbReference>
<reference evidence="1 2" key="1">
    <citation type="submission" date="2018-08" db="EMBL/GenBank/DDBJ databases">
        <title>Genomic Encyclopedia of Type Strains, Phase IV (KMG-IV): sequencing the most valuable type-strain genomes for metagenomic binning, comparative biology and taxonomic classification.</title>
        <authorList>
            <person name="Goeker M."/>
        </authorList>
    </citation>
    <scope>NUCLEOTIDE SEQUENCE [LARGE SCALE GENOMIC DNA]</scope>
    <source>
        <strain evidence="1 2">DSM 23923</strain>
    </source>
</reference>
<sequence length="305" mass="34972">MAEKLLTLFTTPKPFKDPHIITIQRNALRSWQALGDEVEVLVIGNDEGVAENTRELGVRHIPEVRCNTHGTPLISSMLEQARANSDSPYLAIINTDIILFPDILKAVRATANAFERFVMIGQRWDMDVTSELAAGAQAFAQFKKDVKTKGNLHPPMGSDYFLFPRECYASIPDFAIGRAGWDNWFIFKSRWEGWKLVDATKDVTIVHQSHDYRHLPGGQAHYRLPETEENVEQAGGYHTIFTMADAQYNLVKGRVERRPLTWERFAREVEIFPLTGLHSHFLGKLSYFMHNPRKAYLAFRRWLQG</sequence>
<dbReference type="OrthoDB" id="240268at2"/>
<keyword evidence="2" id="KW-1185">Reference proteome</keyword>
<evidence type="ECO:0000313" key="1">
    <source>
        <dbReference type="EMBL" id="REG07128.1"/>
    </source>
</evidence>
<dbReference type="PANTHER" id="PTHR47483:SF1">
    <property type="entry name" value="BETA-ARABINOFURANOSYLTRANSFERASE RAY1"/>
    <property type="match status" value="1"/>
</dbReference>
<evidence type="ECO:0008006" key="3">
    <source>
        <dbReference type="Google" id="ProtNLM"/>
    </source>
</evidence>
<accession>A0A347ZVV1</accession>
<evidence type="ECO:0000313" key="2">
    <source>
        <dbReference type="Proteomes" id="UP000256388"/>
    </source>
</evidence>
<organism evidence="1 2">
    <name type="scientific">Pelolinea submarina</name>
    <dbReference type="NCBI Taxonomy" id="913107"/>
    <lineage>
        <taxon>Bacteria</taxon>
        <taxon>Bacillati</taxon>
        <taxon>Chloroflexota</taxon>
        <taxon>Anaerolineae</taxon>
        <taxon>Anaerolineales</taxon>
        <taxon>Anaerolineaceae</taxon>
        <taxon>Pelolinea</taxon>
    </lineage>
</organism>
<dbReference type="PANTHER" id="PTHR47483">
    <property type="entry name" value="BETA-ARABINOFURANOSYLTRANSFERASE RAY1"/>
    <property type="match status" value="1"/>
</dbReference>
<dbReference type="AlphaFoldDB" id="A0A347ZVV1"/>
<proteinExistence type="predicted"/>
<name>A0A347ZVV1_9CHLR</name>
<dbReference type="InterPro" id="IPR029044">
    <property type="entry name" value="Nucleotide-diphossugar_trans"/>
</dbReference>
<dbReference type="RefSeq" id="WP_116225605.1">
    <property type="nucleotide sequence ID" value="NZ_AP018437.1"/>
</dbReference>
<dbReference type="Proteomes" id="UP000256388">
    <property type="component" value="Unassembled WGS sequence"/>
</dbReference>
<dbReference type="InterPro" id="IPR044575">
    <property type="entry name" value="RAY1-like"/>
</dbReference>
<gene>
    <name evidence="1" type="ORF">DFR64_2332</name>
</gene>
<protein>
    <recommendedName>
        <fullName evidence="3">GT2 family glycosyltransferase</fullName>
    </recommendedName>
</protein>
<dbReference type="SUPFAM" id="SSF53448">
    <property type="entry name" value="Nucleotide-diphospho-sugar transferases"/>
    <property type="match status" value="1"/>
</dbReference>
<comment type="caution">
    <text evidence="1">The sequence shown here is derived from an EMBL/GenBank/DDBJ whole genome shotgun (WGS) entry which is preliminary data.</text>
</comment>
<dbReference type="GO" id="GO:0016757">
    <property type="term" value="F:glycosyltransferase activity"/>
    <property type="evidence" value="ECO:0007669"/>
    <property type="project" value="InterPro"/>
</dbReference>